<evidence type="ECO:0000313" key="3">
    <source>
        <dbReference type="EMBL" id="QDV35762.1"/>
    </source>
</evidence>
<keyword evidence="2" id="KW-0812">Transmembrane</keyword>
<feature type="region of interest" description="Disordered" evidence="1">
    <location>
        <begin position="113"/>
        <end position="148"/>
    </location>
</feature>
<feature type="transmembrane region" description="Helical" evidence="2">
    <location>
        <begin position="87"/>
        <end position="106"/>
    </location>
</feature>
<dbReference type="EMBL" id="CP036426">
    <property type="protein sequence ID" value="QDV35762.1"/>
    <property type="molecule type" value="Genomic_DNA"/>
</dbReference>
<keyword evidence="2" id="KW-0472">Membrane</keyword>
<accession>A0A518H4J5</accession>
<dbReference type="Proteomes" id="UP000317835">
    <property type="component" value="Chromosome"/>
</dbReference>
<feature type="transmembrane region" description="Helical" evidence="2">
    <location>
        <begin position="6"/>
        <end position="25"/>
    </location>
</feature>
<dbReference type="AlphaFoldDB" id="A0A518H4J5"/>
<keyword evidence="4" id="KW-1185">Reference proteome</keyword>
<dbReference type="OrthoDB" id="283892at2"/>
<reference evidence="3 4" key="1">
    <citation type="submission" date="2019-02" db="EMBL/GenBank/DDBJ databases">
        <title>Deep-cultivation of Planctomycetes and their phenomic and genomic characterization uncovers novel biology.</title>
        <authorList>
            <person name="Wiegand S."/>
            <person name="Jogler M."/>
            <person name="Boedeker C."/>
            <person name="Pinto D."/>
            <person name="Vollmers J."/>
            <person name="Rivas-Marin E."/>
            <person name="Kohn T."/>
            <person name="Peeters S.H."/>
            <person name="Heuer A."/>
            <person name="Rast P."/>
            <person name="Oberbeckmann S."/>
            <person name="Bunk B."/>
            <person name="Jeske O."/>
            <person name="Meyerdierks A."/>
            <person name="Storesund J.E."/>
            <person name="Kallscheuer N."/>
            <person name="Luecker S."/>
            <person name="Lage O.M."/>
            <person name="Pohl T."/>
            <person name="Merkel B.J."/>
            <person name="Hornburger P."/>
            <person name="Mueller R.-W."/>
            <person name="Bruemmer F."/>
            <person name="Labrenz M."/>
            <person name="Spormann A.M."/>
            <person name="Op den Camp H."/>
            <person name="Overmann J."/>
            <person name="Amann R."/>
            <person name="Jetten M.S.M."/>
            <person name="Mascher T."/>
            <person name="Medema M.H."/>
            <person name="Devos D.P."/>
            <person name="Kaster A.-K."/>
            <person name="Ovreas L."/>
            <person name="Rohde M."/>
            <person name="Galperin M.Y."/>
            <person name="Jogler C."/>
        </authorList>
    </citation>
    <scope>NUCLEOTIDE SEQUENCE [LARGE SCALE GENOMIC DNA]</scope>
    <source>
        <strain evidence="3 4">ElP</strain>
    </source>
</reference>
<keyword evidence="2" id="KW-1133">Transmembrane helix</keyword>
<sequence length="148" mass="15892">MDDANMIPIVAILMPLFLVPTVMVLRQASRKREWQHRERMKAMEMGLPAPGAEAWSGRAAIAIGAAMPVAVFVVGWFANMTTHNDDVWVPVALVGGAGVLGGLRLAGKNIGSMIRPTPRPQPRPSAFARGTAKPPFDPDAYDAIARHG</sequence>
<evidence type="ECO:0000313" key="4">
    <source>
        <dbReference type="Proteomes" id="UP000317835"/>
    </source>
</evidence>
<protein>
    <submittedName>
        <fullName evidence="3">Uncharacterized protein</fullName>
    </submittedName>
</protein>
<feature type="transmembrane region" description="Helical" evidence="2">
    <location>
        <begin position="59"/>
        <end position="81"/>
    </location>
</feature>
<evidence type="ECO:0000256" key="1">
    <source>
        <dbReference type="SAM" id="MobiDB-lite"/>
    </source>
</evidence>
<gene>
    <name evidence="3" type="ORF">ElP_36680</name>
</gene>
<evidence type="ECO:0000256" key="2">
    <source>
        <dbReference type="SAM" id="Phobius"/>
    </source>
</evidence>
<proteinExistence type="predicted"/>
<name>A0A518H4J5_9BACT</name>
<dbReference type="RefSeq" id="WP_145271553.1">
    <property type="nucleotide sequence ID" value="NZ_CP036426.1"/>
</dbReference>
<organism evidence="3 4">
    <name type="scientific">Tautonia plasticadhaerens</name>
    <dbReference type="NCBI Taxonomy" id="2527974"/>
    <lineage>
        <taxon>Bacteria</taxon>
        <taxon>Pseudomonadati</taxon>
        <taxon>Planctomycetota</taxon>
        <taxon>Planctomycetia</taxon>
        <taxon>Isosphaerales</taxon>
        <taxon>Isosphaeraceae</taxon>
        <taxon>Tautonia</taxon>
    </lineage>
</organism>
<dbReference type="KEGG" id="tpla:ElP_36680"/>